<evidence type="ECO:0000313" key="1">
    <source>
        <dbReference type="EMBL" id="KMU92550.1"/>
    </source>
</evidence>
<dbReference type="EMBL" id="DS017092">
    <property type="protein sequence ID" value="KMU92550.1"/>
    <property type="molecule type" value="Genomic_DNA"/>
</dbReference>
<dbReference type="STRING" id="396776.A0A0J8S525"/>
<proteinExistence type="predicted"/>
<name>A0A0J8S525_COCIT</name>
<gene>
    <name evidence="1" type="ORF">CIHG_10352</name>
</gene>
<accession>A0A0J8S525</accession>
<reference evidence="2" key="1">
    <citation type="journal article" date="2010" name="Genome Res.">
        <title>Population genomic sequencing of Coccidioides fungi reveals recent hybridization and transposon control.</title>
        <authorList>
            <person name="Neafsey D.E."/>
            <person name="Barker B.M."/>
            <person name="Sharpton T.J."/>
            <person name="Stajich J.E."/>
            <person name="Park D.J."/>
            <person name="Whiston E."/>
            <person name="Hung C.-Y."/>
            <person name="McMahan C."/>
            <person name="White J."/>
            <person name="Sykes S."/>
            <person name="Heiman D."/>
            <person name="Young S."/>
            <person name="Zeng Q."/>
            <person name="Abouelleil A."/>
            <person name="Aftuck L."/>
            <person name="Bessette D."/>
            <person name="Brown A."/>
            <person name="FitzGerald M."/>
            <person name="Lui A."/>
            <person name="Macdonald J.P."/>
            <person name="Priest M."/>
            <person name="Orbach M.J."/>
            <person name="Galgiani J.N."/>
            <person name="Kirkland T.N."/>
            <person name="Cole G.T."/>
            <person name="Birren B.W."/>
            <person name="Henn M.R."/>
            <person name="Taylor J.W."/>
            <person name="Rounsley S.D."/>
        </authorList>
    </citation>
    <scope>NUCLEOTIDE SEQUENCE [LARGE SCALE GENOMIC DNA]</scope>
    <source>
        <strain evidence="2">H538.4</strain>
    </source>
</reference>
<protein>
    <submittedName>
        <fullName evidence="1">Uncharacterized protein</fullName>
    </submittedName>
</protein>
<dbReference type="Proteomes" id="UP000054563">
    <property type="component" value="Unassembled WGS sequence"/>
</dbReference>
<organism evidence="1 2">
    <name type="scientific">Coccidioides immitis H538.4</name>
    <dbReference type="NCBI Taxonomy" id="396776"/>
    <lineage>
        <taxon>Eukaryota</taxon>
        <taxon>Fungi</taxon>
        <taxon>Dikarya</taxon>
        <taxon>Ascomycota</taxon>
        <taxon>Pezizomycotina</taxon>
        <taxon>Eurotiomycetes</taxon>
        <taxon>Eurotiomycetidae</taxon>
        <taxon>Onygenales</taxon>
        <taxon>Onygenaceae</taxon>
        <taxon>Coccidioides</taxon>
    </lineage>
</organism>
<dbReference type="AlphaFoldDB" id="A0A0J8S525"/>
<dbReference type="VEuPathDB" id="FungiDB:CIHG_10352"/>
<evidence type="ECO:0000313" key="2">
    <source>
        <dbReference type="Proteomes" id="UP000054563"/>
    </source>
</evidence>
<sequence length="78" mass="8305">MIDELSLAGWKAGGQSLSLDVALSSVPSNLDVWLAIEQSQYSVSAAISLNPEVFLLAAGALVETERQQVQSMNLSRVT</sequence>